<gene>
    <name evidence="3" type="primary">LOC111110239</name>
</gene>
<evidence type="ECO:0000256" key="1">
    <source>
        <dbReference type="SAM" id="MobiDB-lite"/>
    </source>
</evidence>
<dbReference type="RefSeq" id="XP_022302355.1">
    <property type="nucleotide sequence ID" value="XM_022446647.1"/>
</dbReference>
<name>A0A8B8BG67_CRAVI</name>
<dbReference type="KEGG" id="cvn:111110239"/>
<keyword evidence="2" id="KW-1185">Reference proteome</keyword>
<evidence type="ECO:0000313" key="2">
    <source>
        <dbReference type="Proteomes" id="UP000694844"/>
    </source>
</evidence>
<organism evidence="2 3">
    <name type="scientific">Crassostrea virginica</name>
    <name type="common">Eastern oyster</name>
    <dbReference type="NCBI Taxonomy" id="6565"/>
    <lineage>
        <taxon>Eukaryota</taxon>
        <taxon>Metazoa</taxon>
        <taxon>Spiralia</taxon>
        <taxon>Lophotrochozoa</taxon>
        <taxon>Mollusca</taxon>
        <taxon>Bivalvia</taxon>
        <taxon>Autobranchia</taxon>
        <taxon>Pteriomorphia</taxon>
        <taxon>Ostreida</taxon>
        <taxon>Ostreoidea</taxon>
        <taxon>Ostreidae</taxon>
        <taxon>Crassostrea</taxon>
    </lineage>
</organism>
<protein>
    <submittedName>
        <fullName evidence="3">Uncharacterized protein LOC111110239 isoform X1</fullName>
    </submittedName>
</protein>
<dbReference type="GeneID" id="111110239"/>
<dbReference type="OrthoDB" id="6145309at2759"/>
<dbReference type="PANTHER" id="PTHR35558">
    <property type="entry name" value="SGNH_HYDRO DOMAIN-CONTAINING PROTEIN"/>
    <property type="match status" value="1"/>
</dbReference>
<feature type="compositionally biased region" description="Polar residues" evidence="1">
    <location>
        <begin position="20"/>
        <end position="30"/>
    </location>
</feature>
<feature type="region of interest" description="Disordered" evidence="1">
    <location>
        <begin position="1"/>
        <end position="42"/>
    </location>
</feature>
<dbReference type="PANTHER" id="PTHR35558:SF1">
    <property type="entry name" value="ENDONUCLEASE_EXONUCLEASE_PHOSPHATASE DOMAIN-CONTAINING PROTEIN"/>
    <property type="match status" value="1"/>
</dbReference>
<feature type="compositionally biased region" description="Basic residues" evidence="1">
    <location>
        <begin position="1"/>
        <end position="19"/>
    </location>
</feature>
<accession>A0A8B8BG67</accession>
<dbReference type="Proteomes" id="UP000694844">
    <property type="component" value="Chromosome 8"/>
</dbReference>
<proteinExistence type="predicted"/>
<sequence length="307" mass="34350">MPPRKRKARAAPKPAKKRVNTTTRATSQTPLPEAMDSSAPSQLLDNNNAVIDYDQLAAAIIRQQQQAATFSSPVEANPAPAASGSINGECQPFINTLQQFFSGEPVSDMGAPSTITNASHPAPLTVQNGIPLGASIPLRIKNKIWNDQFIDLKCLLPNFKEENVSIQIENNAIQFNSQSSKQSIMSLHQWTSAFLIFMAIYTEKLPQEHANLLKYCFTVREIGSSNGDGAWRYYDENFRKLRQSDKVPWQLPITEYMVKACTLTHSFCSSQNTSSRTKATQRVCFNYNNGTKCKYTPCYFKHICQQQ</sequence>
<dbReference type="AlphaFoldDB" id="A0A8B8BG67"/>
<reference evidence="3" key="1">
    <citation type="submission" date="2025-08" db="UniProtKB">
        <authorList>
            <consortium name="RefSeq"/>
        </authorList>
    </citation>
    <scope>IDENTIFICATION</scope>
    <source>
        <tissue evidence="3">Whole sample</tissue>
    </source>
</reference>
<evidence type="ECO:0000313" key="3">
    <source>
        <dbReference type="RefSeq" id="XP_022302355.1"/>
    </source>
</evidence>